<evidence type="ECO:0000256" key="2">
    <source>
        <dbReference type="ARBA" id="ARBA00022692"/>
    </source>
</evidence>
<dbReference type="AlphaFoldDB" id="A0A3G1A8P3"/>
<gene>
    <name evidence="6" type="ORF">TCARB_0749</name>
</gene>
<dbReference type="PANTHER" id="PTHR33514">
    <property type="entry name" value="PROTEIN ABCI12, CHLOROPLASTIC"/>
    <property type="match status" value="1"/>
</dbReference>
<reference evidence="7" key="1">
    <citation type="book" date="2010" name="EXTREMOPHILES" publisher="0:0-0">
        <title>Complete genome sequences of ten hyperthermophilic archaea reveal their metabolic capabilities and possible ecological roles.</title>
        <editorList>
            <person name="?"/>
        </editorList>
        <authorList>
            <person name="Ravin N.V."/>
            <person name="Mardanov A.V."/>
            <person name="Bonch-Osmolovskaya E.A."/>
            <person name="Skryabin K.G."/>
        </authorList>
    </citation>
    <scope>NUCLEOTIDE SEQUENCE [LARGE SCALE GENOMIC DNA]</scope>
    <source>
        <strain evidence="7">1505</strain>
    </source>
</reference>
<evidence type="ECO:0000256" key="3">
    <source>
        <dbReference type="ARBA" id="ARBA00022989"/>
    </source>
</evidence>
<evidence type="ECO:0000313" key="6">
    <source>
        <dbReference type="EMBL" id="AJB41801.1"/>
    </source>
</evidence>
<feature type="transmembrane region" description="Helical" evidence="5">
    <location>
        <begin position="68"/>
        <end position="90"/>
    </location>
</feature>
<dbReference type="KEGG" id="tcb:TCARB_0749"/>
<protein>
    <submittedName>
        <fullName evidence="6">Transmembrane component MtsC of energizing module of methionine-regulated ECF transporter</fullName>
    </submittedName>
</protein>
<comment type="subcellular location">
    <subcellularLocation>
        <location evidence="1">Membrane</location>
        <topology evidence="1">Multi-pass membrane protein</topology>
    </subcellularLocation>
</comment>
<evidence type="ECO:0000256" key="5">
    <source>
        <dbReference type="SAM" id="Phobius"/>
    </source>
</evidence>
<evidence type="ECO:0000313" key="7">
    <source>
        <dbReference type="Proteomes" id="UP000266720"/>
    </source>
</evidence>
<keyword evidence="4 5" id="KW-0472">Membrane</keyword>
<dbReference type="GO" id="GO:0005886">
    <property type="term" value="C:plasma membrane"/>
    <property type="evidence" value="ECO:0007669"/>
    <property type="project" value="UniProtKB-ARBA"/>
</dbReference>
<dbReference type="Proteomes" id="UP000266720">
    <property type="component" value="Chromosome"/>
</dbReference>
<organism evidence="6 7">
    <name type="scientific">Thermofilum adornatum 1505</name>
    <dbReference type="NCBI Taxonomy" id="697581"/>
    <lineage>
        <taxon>Archaea</taxon>
        <taxon>Thermoproteota</taxon>
        <taxon>Thermoprotei</taxon>
        <taxon>Thermofilales</taxon>
        <taxon>Thermofilaceae</taxon>
        <taxon>Thermofilum</taxon>
    </lineage>
</organism>
<keyword evidence="3 5" id="KW-1133">Transmembrane helix</keyword>
<dbReference type="Pfam" id="PF02361">
    <property type="entry name" value="CbiQ"/>
    <property type="match status" value="1"/>
</dbReference>
<feature type="transmembrane region" description="Helical" evidence="5">
    <location>
        <begin position="110"/>
        <end position="132"/>
    </location>
</feature>
<dbReference type="GeneID" id="25406182"/>
<name>A0A3G1A8P3_9CREN</name>
<feature type="transmembrane region" description="Helical" evidence="5">
    <location>
        <begin position="243"/>
        <end position="262"/>
    </location>
</feature>
<proteinExistence type="predicted"/>
<dbReference type="STRING" id="697581.TCARB_0749"/>
<evidence type="ECO:0000256" key="4">
    <source>
        <dbReference type="ARBA" id="ARBA00023136"/>
    </source>
</evidence>
<feature type="transmembrane region" description="Helical" evidence="5">
    <location>
        <begin position="43"/>
        <end position="61"/>
    </location>
</feature>
<dbReference type="EMBL" id="CP007493">
    <property type="protein sequence ID" value="AJB41801.1"/>
    <property type="molecule type" value="Genomic_DNA"/>
</dbReference>
<accession>A0A3G1A8P3</accession>
<feature type="transmembrane region" description="Helical" evidence="5">
    <location>
        <begin position="191"/>
        <end position="213"/>
    </location>
</feature>
<keyword evidence="2 5" id="KW-0812">Transmembrane</keyword>
<sequence>MGERFVRYIEGKSIIHRLDPRAKIIFVFLFILSTLIARGLIEVAFLLVAGFVFYMLARLPFRETYATWRFLILVIVVLSFLNLFTLTLLYPKGGTVLAEWGPIKITEENLLASVTPVLRLLSIATVTLALVFTTPTNLYAPALGQLGVPYKAAYVVELSFRYIPEMFRELRKTLEAQMARGYRPRGGKNPLARIIQVVPLILPVTVSSALNVYDIADAMELRGFGSEKCHTWYRELSFSVKDYLLVIIGATIFLAFLLKNFIFRL</sequence>
<dbReference type="RefSeq" id="WP_052886728.1">
    <property type="nucleotide sequence ID" value="NZ_CP007493.1"/>
</dbReference>
<evidence type="ECO:0000256" key="1">
    <source>
        <dbReference type="ARBA" id="ARBA00004141"/>
    </source>
</evidence>
<dbReference type="CDD" id="cd16914">
    <property type="entry name" value="EcfT"/>
    <property type="match status" value="1"/>
</dbReference>
<dbReference type="InterPro" id="IPR003339">
    <property type="entry name" value="ABC/ECF_trnsptr_transmembrane"/>
</dbReference>
<dbReference type="PANTHER" id="PTHR33514:SF13">
    <property type="entry name" value="PROTEIN ABCI12, CHLOROPLASTIC"/>
    <property type="match status" value="1"/>
</dbReference>